<dbReference type="AlphaFoldDB" id="A0A395JR70"/>
<reference evidence="2 3" key="1">
    <citation type="submission" date="2018-06" db="EMBL/GenBank/DDBJ databases">
        <title>Genomic Encyclopedia of Type Strains, Phase IV (KMG-IV): sequencing the most valuable type-strain genomes for metagenomic binning, comparative biology and taxonomic classification.</title>
        <authorList>
            <person name="Goeker M."/>
        </authorList>
    </citation>
    <scope>NUCLEOTIDE SEQUENCE [LARGE SCALE GENOMIC DNA]</scope>
    <source>
        <strain evidence="2 3">DSM 24032</strain>
    </source>
</reference>
<sequence length="294" mass="31248">MTTIITAFTAGLEAIAATNQDNDFILFAIPPLVANTAASSSKPGADNTGFKMNANVQTINQSVVISEPNAELKDRDINGCVSVAADNVRIRNVRINCAGFYGIKANSGHSNLLIEDVEIFGMQSAGILGSDFTLRRANIHDSGADAIKPGSNVIIEASWLHRLGSKAGSHSDGVQMVSGNNVTIRGNNIDMPHDLSGFTNSQCMIIQTNNGPIDSILIEDNWLNGGGYCVQINDKGTGFGPPTNVQIIGNKFGKDCQFGILRFGGSSPVLRDNIYEFNKAPIGSDFTLCGDEHN</sequence>
<evidence type="ECO:0000259" key="1">
    <source>
        <dbReference type="Pfam" id="PF13229"/>
    </source>
</evidence>
<protein>
    <submittedName>
        <fullName evidence="2">Parallel beta helix pectate lyase-like protein</fullName>
    </submittedName>
</protein>
<evidence type="ECO:0000313" key="2">
    <source>
        <dbReference type="EMBL" id="RBP51200.1"/>
    </source>
</evidence>
<comment type="caution">
    <text evidence="2">The sequence shown here is derived from an EMBL/GenBank/DDBJ whole genome shotgun (WGS) entry which is preliminary data.</text>
</comment>
<dbReference type="SUPFAM" id="SSF51126">
    <property type="entry name" value="Pectin lyase-like"/>
    <property type="match status" value="1"/>
</dbReference>
<dbReference type="InterPro" id="IPR012334">
    <property type="entry name" value="Pectin_lyas_fold"/>
</dbReference>
<dbReference type="EMBL" id="QNRT01000002">
    <property type="protein sequence ID" value="RBP51200.1"/>
    <property type="molecule type" value="Genomic_DNA"/>
</dbReference>
<dbReference type="InParanoid" id="A0A395JR70"/>
<gene>
    <name evidence="2" type="ORF">DFR28_102619</name>
</gene>
<keyword evidence="2" id="KW-0456">Lyase</keyword>
<dbReference type="Gene3D" id="2.160.20.10">
    <property type="entry name" value="Single-stranded right-handed beta-helix, Pectin lyase-like"/>
    <property type="match status" value="1"/>
</dbReference>
<keyword evidence="3" id="KW-1185">Reference proteome</keyword>
<dbReference type="SMART" id="SM00710">
    <property type="entry name" value="PbH1"/>
    <property type="match status" value="4"/>
</dbReference>
<organism evidence="2 3">
    <name type="scientific">Arenicella xantha</name>
    <dbReference type="NCBI Taxonomy" id="644221"/>
    <lineage>
        <taxon>Bacteria</taxon>
        <taxon>Pseudomonadati</taxon>
        <taxon>Pseudomonadota</taxon>
        <taxon>Gammaproteobacteria</taxon>
        <taxon>Arenicellales</taxon>
        <taxon>Arenicellaceae</taxon>
        <taxon>Arenicella</taxon>
    </lineage>
</organism>
<name>A0A395JR70_9GAMM</name>
<feature type="domain" description="Right handed beta helix" evidence="1">
    <location>
        <begin position="82"/>
        <end position="273"/>
    </location>
</feature>
<accession>A0A395JR70</accession>
<dbReference type="InterPro" id="IPR006626">
    <property type="entry name" value="PbH1"/>
</dbReference>
<dbReference type="InterPro" id="IPR011050">
    <property type="entry name" value="Pectin_lyase_fold/virulence"/>
</dbReference>
<dbReference type="InterPro" id="IPR039448">
    <property type="entry name" value="Beta_helix"/>
</dbReference>
<dbReference type="RefSeq" id="WP_170132038.1">
    <property type="nucleotide sequence ID" value="NZ_QNRT01000002.1"/>
</dbReference>
<evidence type="ECO:0000313" key="3">
    <source>
        <dbReference type="Proteomes" id="UP000253083"/>
    </source>
</evidence>
<dbReference type="Proteomes" id="UP000253083">
    <property type="component" value="Unassembled WGS sequence"/>
</dbReference>
<dbReference type="Pfam" id="PF13229">
    <property type="entry name" value="Beta_helix"/>
    <property type="match status" value="1"/>
</dbReference>
<proteinExistence type="predicted"/>
<dbReference type="GO" id="GO:0016829">
    <property type="term" value="F:lyase activity"/>
    <property type="evidence" value="ECO:0007669"/>
    <property type="project" value="UniProtKB-KW"/>
</dbReference>